<dbReference type="OrthoDB" id="123207at2759"/>
<accession>A0A815L288</accession>
<protein>
    <submittedName>
        <fullName evidence="2">Uncharacterized protein</fullName>
    </submittedName>
</protein>
<evidence type="ECO:0000313" key="3">
    <source>
        <dbReference type="EMBL" id="CAF1622244.1"/>
    </source>
</evidence>
<keyword evidence="4" id="KW-1185">Reference proteome</keyword>
<reference evidence="2" key="1">
    <citation type="submission" date="2021-02" db="EMBL/GenBank/DDBJ databases">
        <authorList>
            <person name="Nowell W R."/>
        </authorList>
    </citation>
    <scope>NUCLEOTIDE SEQUENCE</scope>
</reference>
<evidence type="ECO:0000313" key="4">
    <source>
        <dbReference type="Proteomes" id="UP000663828"/>
    </source>
</evidence>
<comment type="caution">
    <text evidence="2">The sequence shown here is derived from an EMBL/GenBank/DDBJ whole genome shotgun (WGS) entry which is preliminary data.</text>
</comment>
<feature type="compositionally biased region" description="Acidic residues" evidence="1">
    <location>
        <begin position="15"/>
        <end position="35"/>
    </location>
</feature>
<evidence type="ECO:0000313" key="5">
    <source>
        <dbReference type="Proteomes" id="UP000663852"/>
    </source>
</evidence>
<evidence type="ECO:0000313" key="2">
    <source>
        <dbReference type="EMBL" id="CAF1401765.1"/>
    </source>
</evidence>
<evidence type="ECO:0000256" key="1">
    <source>
        <dbReference type="SAM" id="MobiDB-lite"/>
    </source>
</evidence>
<proteinExistence type="predicted"/>
<gene>
    <name evidence="2" type="ORF">EDS130_LOCUS36057</name>
    <name evidence="3" type="ORF">XAT740_LOCUS50402</name>
</gene>
<name>A0A815L288_ADIRI</name>
<dbReference type="EMBL" id="CAJNOJ010000328">
    <property type="protein sequence ID" value="CAF1401765.1"/>
    <property type="molecule type" value="Genomic_DNA"/>
</dbReference>
<dbReference type="AlphaFoldDB" id="A0A815L288"/>
<dbReference type="Proteomes" id="UP000663828">
    <property type="component" value="Unassembled WGS sequence"/>
</dbReference>
<dbReference type="Proteomes" id="UP000663852">
    <property type="component" value="Unassembled WGS sequence"/>
</dbReference>
<dbReference type="EMBL" id="CAJNOR010007725">
    <property type="protein sequence ID" value="CAF1622244.1"/>
    <property type="molecule type" value="Genomic_DNA"/>
</dbReference>
<organism evidence="2 5">
    <name type="scientific">Adineta ricciae</name>
    <name type="common">Rotifer</name>
    <dbReference type="NCBI Taxonomy" id="249248"/>
    <lineage>
        <taxon>Eukaryota</taxon>
        <taxon>Metazoa</taxon>
        <taxon>Spiralia</taxon>
        <taxon>Gnathifera</taxon>
        <taxon>Rotifera</taxon>
        <taxon>Eurotatoria</taxon>
        <taxon>Bdelloidea</taxon>
        <taxon>Adinetida</taxon>
        <taxon>Adinetidae</taxon>
        <taxon>Adineta</taxon>
    </lineage>
</organism>
<sequence length="124" mass="14654">MEIDEILSDSKSELETEFDDLDLSSTDDEEDEDSDISVPNTRKRHAPRKWRLSGFDPKCLVFSDRMSWLRKEFEIGGKKPSDYFRAFFDNELMQKVFEETNNYQQQNVATNVEKTAAWYHTNVE</sequence>
<feature type="region of interest" description="Disordered" evidence="1">
    <location>
        <begin position="1"/>
        <end position="46"/>
    </location>
</feature>